<keyword evidence="3" id="KW-0732">Signal</keyword>
<name>A0A521DK54_9SPHI</name>
<evidence type="ECO:0000256" key="1">
    <source>
        <dbReference type="ARBA" id="ARBA00004442"/>
    </source>
</evidence>
<sequence>MKNIFSTTLVCAIAFSLFFSSCRKDILDKGPMNTLDEAKIWGNATAATAFLDTIYYNLMPGMAYGTGNPGGCSKGMNNWFWGGWNTNTQLVQYGNFTGTDEAAPTDMETSRYLLGTATYDWLENYDRADVSEGWAVKTYGSIRSINQILSKIDNATFDEGNKNWIKGQALFFRAWAYHSLVKDVGGMPLILEPQPVGDLSAIQKPRNKTSECVTQILKDLDDAIALLPDSWGGKDAGRIDKGAAMAFKGRVLLFYASPLFNGLNGLATWQKAYDANLAAKNFLDAKGKGLYPVFGKIWDDEMNKEVIMVRRFNYPDSYYPAPGFVPLFASADDWESDCPSWELLKAFPMKDGSAFNPVTAADYEKYFLNRDDRFYATVLYNGAPVMWSTKWQKQNVYNWSFLQFGQIDASQNCHDLSSWKYKNDLNQSWSGLTDLSPNCTYRAKGVDKTAPDANHSATDWPEIRYAEVLLNLAEAAFESGRGAGEVLGYLTPIRQRAGISSGTGNYGLNTADLRQAIHDERFVELAFENKRWDDLRRWKAFNYLRSLGKRHGFAVILKPGAALPGKFDDIKQPAVYTKFACSVVNGDKAPINIQDKQYLFGLPYSILQRNPKLQQNNTWGGSFDPFQ</sequence>
<proteinExistence type="inferred from homology"/>
<dbReference type="InterPro" id="IPR033985">
    <property type="entry name" value="SusD-like_N"/>
</dbReference>
<feature type="domain" description="RagB/SusD" evidence="6">
    <location>
        <begin position="313"/>
        <end position="619"/>
    </location>
</feature>
<evidence type="ECO:0000256" key="2">
    <source>
        <dbReference type="ARBA" id="ARBA00006275"/>
    </source>
</evidence>
<dbReference type="InterPro" id="IPR011990">
    <property type="entry name" value="TPR-like_helical_dom_sf"/>
</dbReference>
<comment type="similarity">
    <text evidence="2">Belongs to the SusD family.</text>
</comment>
<dbReference type="InterPro" id="IPR012944">
    <property type="entry name" value="SusD_RagB_dom"/>
</dbReference>
<protein>
    <submittedName>
        <fullName evidence="8">Starch-binding associating with outer membrane</fullName>
    </submittedName>
</protein>
<keyword evidence="4" id="KW-0472">Membrane</keyword>
<reference evidence="8 9" key="1">
    <citation type="submission" date="2017-05" db="EMBL/GenBank/DDBJ databases">
        <authorList>
            <person name="Varghese N."/>
            <person name="Submissions S."/>
        </authorList>
    </citation>
    <scope>NUCLEOTIDE SEQUENCE [LARGE SCALE GENOMIC DNA]</scope>
    <source>
        <strain evidence="8 9">DSM 21342</strain>
    </source>
</reference>
<dbReference type="Proteomes" id="UP000315971">
    <property type="component" value="Unassembled WGS sequence"/>
</dbReference>
<evidence type="ECO:0000259" key="6">
    <source>
        <dbReference type="Pfam" id="PF07980"/>
    </source>
</evidence>
<organism evidence="8 9">
    <name type="scientific">Solitalea koreensis</name>
    <dbReference type="NCBI Taxonomy" id="543615"/>
    <lineage>
        <taxon>Bacteria</taxon>
        <taxon>Pseudomonadati</taxon>
        <taxon>Bacteroidota</taxon>
        <taxon>Sphingobacteriia</taxon>
        <taxon>Sphingobacteriales</taxon>
        <taxon>Sphingobacteriaceae</taxon>
        <taxon>Solitalea</taxon>
    </lineage>
</organism>
<gene>
    <name evidence="8" type="ORF">SAMN06265350_10776</name>
</gene>
<dbReference type="OrthoDB" id="5694214at2"/>
<accession>A0A521DK54</accession>
<dbReference type="Pfam" id="PF14322">
    <property type="entry name" value="SusD-like_3"/>
    <property type="match status" value="1"/>
</dbReference>
<dbReference type="GO" id="GO:0009279">
    <property type="term" value="C:cell outer membrane"/>
    <property type="evidence" value="ECO:0007669"/>
    <property type="project" value="UniProtKB-SubCell"/>
</dbReference>
<dbReference type="AlphaFoldDB" id="A0A521DK54"/>
<evidence type="ECO:0000256" key="3">
    <source>
        <dbReference type="ARBA" id="ARBA00022729"/>
    </source>
</evidence>
<comment type="subcellular location">
    <subcellularLocation>
        <location evidence="1">Cell outer membrane</location>
    </subcellularLocation>
</comment>
<keyword evidence="5" id="KW-0998">Cell outer membrane</keyword>
<evidence type="ECO:0000313" key="8">
    <source>
        <dbReference type="EMBL" id="SMO72076.1"/>
    </source>
</evidence>
<evidence type="ECO:0000313" key="9">
    <source>
        <dbReference type="Proteomes" id="UP000315971"/>
    </source>
</evidence>
<feature type="domain" description="SusD-like N-terminal" evidence="7">
    <location>
        <begin position="129"/>
        <end position="253"/>
    </location>
</feature>
<keyword evidence="9" id="KW-1185">Reference proteome</keyword>
<evidence type="ECO:0000259" key="7">
    <source>
        <dbReference type="Pfam" id="PF14322"/>
    </source>
</evidence>
<dbReference type="PROSITE" id="PS51257">
    <property type="entry name" value="PROKAR_LIPOPROTEIN"/>
    <property type="match status" value="1"/>
</dbReference>
<dbReference type="SUPFAM" id="SSF48452">
    <property type="entry name" value="TPR-like"/>
    <property type="match status" value="1"/>
</dbReference>
<dbReference type="EMBL" id="FXSZ01000007">
    <property type="protein sequence ID" value="SMO72076.1"/>
    <property type="molecule type" value="Genomic_DNA"/>
</dbReference>
<dbReference type="RefSeq" id="WP_142604266.1">
    <property type="nucleotide sequence ID" value="NZ_FXSZ01000007.1"/>
</dbReference>
<evidence type="ECO:0000256" key="5">
    <source>
        <dbReference type="ARBA" id="ARBA00023237"/>
    </source>
</evidence>
<dbReference type="Pfam" id="PF07980">
    <property type="entry name" value="SusD_RagB"/>
    <property type="match status" value="1"/>
</dbReference>
<evidence type="ECO:0000256" key="4">
    <source>
        <dbReference type="ARBA" id="ARBA00023136"/>
    </source>
</evidence>
<dbReference type="Gene3D" id="1.25.40.390">
    <property type="match status" value="1"/>
</dbReference>